<dbReference type="InterPro" id="IPR000597">
    <property type="entry name" value="Ribosomal_uL3"/>
</dbReference>
<dbReference type="PANTHER" id="PTHR11229">
    <property type="entry name" value="50S RIBOSOMAL PROTEIN L3"/>
    <property type="match status" value="1"/>
</dbReference>
<evidence type="ECO:0000256" key="4">
    <source>
        <dbReference type="ARBA" id="ARBA00022980"/>
    </source>
</evidence>
<evidence type="ECO:0000256" key="1">
    <source>
        <dbReference type="ARBA" id="ARBA00006540"/>
    </source>
</evidence>
<dbReference type="InterPro" id="IPR009000">
    <property type="entry name" value="Transl_B-barrel_sf"/>
</dbReference>
<evidence type="ECO:0000256" key="3">
    <source>
        <dbReference type="ARBA" id="ARBA00022884"/>
    </source>
</evidence>
<proteinExistence type="inferred from homology"/>
<evidence type="ECO:0000313" key="10">
    <source>
        <dbReference type="Proteomes" id="UP000177152"/>
    </source>
</evidence>
<dbReference type="GO" id="GO:0006412">
    <property type="term" value="P:translation"/>
    <property type="evidence" value="ECO:0007669"/>
    <property type="project" value="UniProtKB-UniRule"/>
</dbReference>
<dbReference type="SUPFAM" id="SSF50447">
    <property type="entry name" value="Translation proteins"/>
    <property type="match status" value="1"/>
</dbReference>
<comment type="subunit">
    <text evidence="7">Part of the 50S ribosomal subunit. Forms a cluster with proteins L14 and L19.</text>
</comment>
<name>A0A1G2K4M7_9BACT</name>
<keyword evidence="5 7" id="KW-0687">Ribonucleoprotein</keyword>
<accession>A0A1G2K4M7</accession>
<comment type="caution">
    <text evidence="9">The sequence shown here is derived from an EMBL/GenBank/DDBJ whole genome shotgun (WGS) entry which is preliminary data.</text>
</comment>
<evidence type="ECO:0000256" key="6">
    <source>
        <dbReference type="ARBA" id="ARBA00035243"/>
    </source>
</evidence>
<evidence type="ECO:0000256" key="2">
    <source>
        <dbReference type="ARBA" id="ARBA00022730"/>
    </source>
</evidence>
<evidence type="ECO:0000256" key="5">
    <source>
        <dbReference type="ARBA" id="ARBA00023274"/>
    </source>
</evidence>
<reference evidence="9 10" key="1">
    <citation type="journal article" date="2016" name="Nat. Commun.">
        <title>Thousands of microbial genomes shed light on interconnected biogeochemical processes in an aquifer system.</title>
        <authorList>
            <person name="Anantharaman K."/>
            <person name="Brown C.T."/>
            <person name="Hug L.A."/>
            <person name="Sharon I."/>
            <person name="Castelle C.J."/>
            <person name="Probst A.J."/>
            <person name="Thomas B.C."/>
            <person name="Singh A."/>
            <person name="Wilkins M.J."/>
            <person name="Karaoz U."/>
            <person name="Brodie E.L."/>
            <person name="Williams K.H."/>
            <person name="Hubbard S.S."/>
            <person name="Banfield J.F."/>
        </authorList>
    </citation>
    <scope>NUCLEOTIDE SEQUENCE [LARGE SCALE GENOMIC DNA]</scope>
</reference>
<evidence type="ECO:0000313" key="9">
    <source>
        <dbReference type="EMBL" id="OGZ94394.1"/>
    </source>
</evidence>
<protein>
    <recommendedName>
        <fullName evidence="6 7">Large ribosomal subunit protein uL3</fullName>
    </recommendedName>
</protein>
<dbReference type="AlphaFoldDB" id="A0A1G2K4M7"/>
<dbReference type="InterPro" id="IPR019927">
    <property type="entry name" value="Ribosomal_uL3_bac/org-type"/>
</dbReference>
<dbReference type="Pfam" id="PF00297">
    <property type="entry name" value="Ribosomal_L3"/>
    <property type="match status" value="1"/>
</dbReference>
<keyword evidence="4 7" id="KW-0689">Ribosomal protein</keyword>
<dbReference type="PANTHER" id="PTHR11229:SF16">
    <property type="entry name" value="LARGE RIBOSOMAL SUBUNIT PROTEIN UL3C"/>
    <property type="match status" value="1"/>
</dbReference>
<comment type="function">
    <text evidence="7">One of the primary rRNA binding proteins, it binds directly near the 3'-end of the 23S rRNA, where it nucleates assembly of the 50S subunit.</text>
</comment>
<gene>
    <name evidence="7" type="primary">rplC</name>
    <name evidence="9" type="ORF">A2633_02095</name>
</gene>
<organism evidence="9 10">
    <name type="scientific">Candidatus Sungbacteria bacterium RIFCSPHIGHO2_01_FULL_47_32</name>
    <dbReference type="NCBI Taxonomy" id="1802264"/>
    <lineage>
        <taxon>Bacteria</taxon>
        <taxon>Candidatus Sungiibacteriota</taxon>
    </lineage>
</organism>
<dbReference type="EMBL" id="MHQC01000037">
    <property type="protein sequence ID" value="OGZ94394.1"/>
    <property type="molecule type" value="Genomic_DNA"/>
</dbReference>
<dbReference type="HAMAP" id="MF_01325_B">
    <property type="entry name" value="Ribosomal_uL3_B"/>
    <property type="match status" value="1"/>
</dbReference>
<comment type="similarity">
    <text evidence="1 7">Belongs to the universal ribosomal protein uL3 family.</text>
</comment>
<evidence type="ECO:0000256" key="8">
    <source>
        <dbReference type="SAM" id="MobiDB-lite"/>
    </source>
</evidence>
<keyword evidence="2 7" id="KW-0699">rRNA-binding</keyword>
<evidence type="ECO:0000256" key="7">
    <source>
        <dbReference type="HAMAP-Rule" id="MF_01325"/>
    </source>
</evidence>
<dbReference type="Proteomes" id="UP000177152">
    <property type="component" value="Unassembled WGS sequence"/>
</dbReference>
<feature type="region of interest" description="Disordered" evidence="8">
    <location>
        <begin position="127"/>
        <end position="150"/>
    </location>
</feature>
<keyword evidence="3 7" id="KW-0694">RNA-binding</keyword>
<dbReference type="GO" id="GO:0003735">
    <property type="term" value="F:structural constituent of ribosome"/>
    <property type="evidence" value="ECO:0007669"/>
    <property type="project" value="UniProtKB-UniRule"/>
</dbReference>
<dbReference type="NCBIfam" id="TIGR03625">
    <property type="entry name" value="L3_bact"/>
    <property type="match status" value="1"/>
</dbReference>
<sequence>MKFILGEKIGMTQIFDDEGNVIPVTVVSATPNVVTQVRTKEKDGYEAVQVGFGVRKEKNIAKPQKGHFKDLGNFMHVREFREEGMKAARGDKIDVSVFKEGDVVKVSGISKSKGFQGVVKRHGFHGAPGSHGTKHAHREPGSIGGGGGRAGGRVVLGMKMAGRTGGDRKTLIRVKVAKVDVEQNLIALRGALPGRRGTLLEIYG</sequence>
<dbReference type="FunFam" id="3.30.160.810:FF:000001">
    <property type="entry name" value="50S ribosomal protein L3"/>
    <property type="match status" value="1"/>
</dbReference>
<dbReference type="GO" id="GO:0022625">
    <property type="term" value="C:cytosolic large ribosomal subunit"/>
    <property type="evidence" value="ECO:0007669"/>
    <property type="project" value="TreeGrafter"/>
</dbReference>
<dbReference type="GO" id="GO:0019843">
    <property type="term" value="F:rRNA binding"/>
    <property type="evidence" value="ECO:0007669"/>
    <property type="project" value="UniProtKB-UniRule"/>
</dbReference>
<dbReference type="Gene3D" id="3.30.160.810">
    <property type="match status" value="1"/>
</dbReference>
<dbReference type="Gene3D" id="2.40.30.10">
    <property type="entry name" value="Translation factors"/>
    <property type="match status" value="1"/>
</dbReference>